<keyword evidence="9" id="KW-1185">Reference proteome</keyword>
<dbReference type="InterPro" id="IPR016024">
    <property type="entry name" value="ARM-type_fold"/>
</dbReference>
<keyword evidence="3" id="KW-0677">Repeat</keyword>
<dbReference type="OMA" id="YGAMTIQ"/>
<sequence length="753" mass="83688">NVNMAYVKTVTAGELFDCQDNSTLALPRPETLSTLTRVDSEKRVSSQVRMTMQNKRNQQNSIKKELSNGLWNMNQRDILNFRNSVGGTITKNIDLRRKGSQYNGTMNGFSGKESSMTFGTGILREYPQKSQFSSFSVKGNRSISAPSYAKHFVPQSPPGDNEVFYQGMSSSRSEPDLQNFQKSPTIRKVKGLRDKSQSQGRSLQINTSRMHRSSMQRSSMLPDTKSQENRRLRSIVPNDHSSQKRSSFQKRINEMQVIDSEMNLQTAVTLLSQQDPKILAYASSYIQHECFKADSAKTVIYRLGAIPHLISLLRIKNDNVQQSVCGALRNAVYKNTTNKLQVKKYGGIKQILHLLQETHDPETHKQITGLLWNLSSCDDLKEDLINDALPVLTESVIIPYASEEHGNKTTDYEIFYNATGCLRNLSSAGETSRQLMRNSQGLIDSLMSHVQSCIDGNQADEKSVENCVCILHNLSYHLDSEVPTAFSHITENENVKSRNKATKKSSVGCFSPGPDQFDESELYNMPLPQEDHNPKGVSNLSHSKAIKMYTALIGKSKSDATLEACAGALQNLTASNKMSSYLMSSEIVDKEKALPQVSKLLSSSNPEIQKTAVSLLSNISRHNSLQSQLASQTLPDLARLLPGEGSSSKTSDDTIASACNIMRNLMPRNTSMAKTILQGSTLRNLMNLSKSSAHPSAGKAACLFLYEMWAQKELQSFFKKEGFGKKNFVNDLTSAAVRLTAQNSGKFLSKKLF</sequence>
<feature type="repeat" description="ARM" evidence="6">
    <location>
        <begin position="304"/>
        <end position="346"/>
    </location>
</feature>
<dbReference type="GO" id="GO:0098609">
    <property type="term" value="P:cell-cell adhesion"/>
    <property type="evidence" value="ECO:0007669"/>
    <property type="project" value="InterPro"/>
</dbReference>
<evidence type="ECO:0000256" key="1">
    <source>
        <dbReference type="ARBA" id="ARBA00004282"/>
    </source>
</evidence>
<feature type="repeat" description="ARM" evidence="6">
    <location>
        <begin position="592"/>
        <end position="624"/>
    </location>
</feature>
<dbReference type="Pfam" id="PF00514">
    <property type="entry name" value="Arm"/>
    <property type="match status" value="3"/>
</dbReference>
<dbReference type="PANTHER" id="PTHR10372:SF3">
    <property type="entry name" value="PLAKOPHILIN-1"/>
    <property type="match status" value="1"/>
</dbReference>
<dbReference type="GO" id="GO:0005886">
    <property type="term" value="C:plasma membrane"/>
    <property type="evidence" value="ECO:0007669"/>
    <property type="project" value="TreeGrafter"/>
</dbReference>
<feature type="compositionally biased region" description="Polar residues" evidence="7">
    <location>
        <begin position="167"/>
        <end position="184"/>
    </location>
</feature>
<evidence type="ECO:0000256" key="4">
    <source>
        <dbReference type="ARBA" id="ARBA00022889"/>
    </source>
</evidence>
<dbReference type="EMBL" id="BFAA01000319">
    <property type="protein sequence ID" value="GCB70984.1"/>
    <property type="molecule type" value="Genomic_DNA"/>
</dbReference>
<dbReference type="GO" id="GO:0005634">
    <property type="term" value="C:nucleus"/>
    <property type="evidence" value="ECO:0007669"/>
    <property type="project" value="TreeGrafter"/>
</dbReference>
<keyword evidence="4" id="KW-0130">Cell adhesion</keyword>
<dbReference type="Gene3D" id="1.25.10.10">
    <property type="entry name" value="Leucine-rich Repeat Variant"/>
    <property type="match status" value="1"/>
</dbReference>
<evidence type="ECO:0000256" key="7">
    <source>
        <dbReference type="SAM" id="MobiDB-lite"/>
    </source>
</evidence>
<evidence type="ECO:0000256" key="2">
    <source>
        <dbReference type="ARBA" id="ARBA00005462"/>
    </source>
</evidence>
<evidence type="ECO:0000313" key="8">
    <source>
        <dbReference type="EMBL" id="GCB70984.1"/>
    </source>
</evidence>
<comment type="caution">
    <text evidence="8">The sequence shown here is derived from an EMBL/GenBank/DDBJ whole genome shotgun (WGS) entry which is preliminary data.</text>
</comment>
<evidence type="ECO:0008006" key="10">
    <source>
        <dbReference type="Google" id="ProtNLM"/>
    </source>
</evidence>
<gene>
    <name evidence="8" type="ORF">scyTo_0001428</name>
</gene>
<keyword evidence="5" id="KW-0965">Cell junction</keyword>
<reference evidence="8 9" key="1">
    <citation type="journal article" date="2018" name="Nat. Ecol. Evol.">
        <title>Shark genomes provide insights into elasmobranch evolution and the origin of vertebrates.</title>
        <authorList>
            <person name="Hara Y"/>
            <person name="Yamaguchi K"/>
            <person name="Onimaru K"/>
            <person name="Kadota M"/>
            <person name="Koyanagi M"/>
            <person name="Keeley SD"/>
            <person name="Tatsumi K"/>
            <person name="Tanaka K"/>
            <person name="Motone F"/>
            <person name="Kageyama Y"/>
            <person name="Nozu R"/>
            <person name="Adachi N"/>
            <person name="Nishimura O"/>
            <person name="Nakagawa R"/>
            <person name="Tanegashima C"/>
            <person name="Kiyatake I"/>
            <person name="Matsumoto R"/>
            <person name="Murakumo K"/>
            <person name="Nishida K"/>
            <person name="Terakita A"/>
            <person name="Kuratani S"/>
            <person name="Sato K"/>
            <person name="Hyodo S Kuraku.S."/>
        </authorList>
    </citation>
    <scope>NUCLEOTIDE SEQUENCE [LARGE SCALE GENOMIC DNA]</scope>
</reference>
<dbReference type="SUPFAM" id="SSF48371">
    <property type="entry name" value="ARM repeat"/>
    <property type="match status" value="1"/>
</dbReference>
<comment type="subcellular location">
    <subcellularLocation>
        <location evidence="1">Cell junction</location>
    </subcellularLocation>
</comment>
<dbReference type="GO" id="GO:0005737">
    <property type="term" value="C:cytoplasm"/>
    <property type="evidence" value="ECO:0007669"/>
    <property type="project" value="TreeGrafter"/>
</dbReference>
<dbReference type="STRING" id="75743.A0A401PCX9"/>
<accession>A0A401PCX9</accession>
<dbReference type="InterPro" id="IPR000225">
    <property type="entry name" value="Armadillo"/>
</dbReference>
<dbReference type="PANTHER" id="PTHR10372">
    <property type="entry name" value="PLAKOPHILLIN-RELATED"/>
    <property type="match status" value="1"/>
</dbReference>
<dbReference type="InterPro" id="IPR028435">
    <property type="entry name" value="Plakophilin/d_Catenin"/>
</dbReference>
<evidence type="ECO:0000313" key="9">
    <source>
        <dbReference type="Proteomes" id="UP000288216"/>
    </source>
</evidence>
<feature type="non-terminal residue" evidence="8">
    <location>
        <position position="1"/>
    </location>
</feature>
<dbReference type="OrthoDB" id="3245100at2759"/>
<feature type="compositionally biased region" description="Polar residues" evidence="7">
    <location>
        <begin position="197"/>
        <end position="207"/>
    </location>
</feature>
<feature type="repeat" description="ARM" evidence="6">
    <location>
        <begin position="346"/>
        <end position="389"/>
    </location>
</feature>
<feature type="region of interest" description="Disordered" evidence="7">
    <location>
        <begin position="152"/>
        <end position="247"/>
    </location>
</feature>
<protein>
    <recommendedName>
        <fullName evidence="10">Plakophilin 1</fullName>
    </recommendedName>
</protein>
<comment type="similarity">
    <text evidence="2">Belongs to the beta-catenin family.</text>
</comment>
<dbReference type="SMART" id="SM00185">
    <property type="entry name" value="ARM"/>
    <property type="match status" value="6"/>
</dbReference>
<dbReference type="PROSITE" id="PS50176">
    <property type="entry name" value="ARM_REPEAT"/>
    <property type="match status" value="3"/>
</dbReference>
<dbReference type="InterPro" id="IPR011989">
    <property type="entry name" value="ARM-like"/>
</dbReference>
<proteinExistence type="inferred from homology"/>
<evidence type="ECO:0000256" key="3">
    <source>
        <dbReference type="ARBA" id="ARBA00022737"/>
    </source>
</evidence>
<dbReference type="AlphaFoldDB" id="A0A401PCX9"/>
<dbReference type="GO" id="GO:0005912">
    <property type="term" value="C:adherens junction"/>
    <property type="evidence" value="ECO:0007669"/>
    <property type="project" value="TreeGrafter"/>
</dbReference>
<evidence type="ECO:0000256" key="6">
    <source>
        <dbReference type="PROSITE-ProRule" id="PRU00259"/>
    </source>
</evidence>
<name>A0A401PCX9_SCYTO</name>
<organism evidence="8 9">
    <name type="scientific">Scyliorhinus torazame</name>
    <name type="common">Cloudy catshark</name>
    <name type="synonym">Catulus torazame</name>
    <dbReference type="NCBI Taxonomy" id="75743"/>
    <lineage>
        <taxon>Eukaryota</taxon>
        <taxon>Metazoa</taxon>
        <taxon>Chordata</taxon>
        <taxon>Craniata</taxon>
        <taxon>Vertebrata</taxon>
        <taxon>Chondrichthyes</taxon>
        <taxon>Elasmobranchii</taxon>
        <taxon>Galeomorphii</taxon>
        <taxon>Galeoidea</taxon>
        <taxon>Carcharhiniformes</taxon>
        <taxon>Scyliorhinidae</taxon>
        <taxon>Scyliorhinus</taxon>
    </lineage>
</organism>
<evidence type="ECO:0000256" key="5">
    <source>
        <dbReference type="ARBA" id="ARBA00022949"/>
    </source>
</evidence>
<dbReference type="Proteomes" id="UP000288216">
    <property type="component" value="Unassembled WGS sequence"/>
</dbReference>